<comment type="caution">
    <text evidence="3">The sequence shown here is derived from an EMBL/GenBank/DDBJ whole genome shotgun (WGS) entry which is preliminary data.</text>
</comment>
<keyword evidence="4" id="KW-1185">Reference proteome</keyword>
<protein>
    <submittedName>
        <fullName evidence="3">Averufin oxidase A</fullName>
    </submittedName>
</protein>
<evidence type="ECO:0000256" key="1">
    <source>
        <dbReference type="ARBA" id="ARBA00038376"/>
    </source>
</evidence>
<evidence type="ECO:0000313" key="3">
    <source>
        <dbReference type="EMBL" id="KAL2867495.1"/>
    </source>
</evidence>
<comment type="similarity">
    <text evidence="1">Belongs to the avfA family.</text>
</comment>
<dbReference type="GeneID" id="98149347"/>
<dbReference type="EMBL" id="JBFXLQ010000018">
    <property type="protein sequence ID" value="KAL2867495.1"/>
    <property type="molecule type" value="Genomic_DNA"/>
</dbReference>
<dbReference type="Gene3D" id="3.40.50.720">
    <property type="entry name" value="NAD(P)-binding Rossmann-like Domain"/>
    <property type="match status" value="1"/>
</dbReference>
<dbReference type="InterPro" id="IPR051606">
    <property type="entry name" value="Polyketide_Oxido-like"/>
</dbReference>
<accession>A0ABR4LSK5</accession>
<gene>
    <name evidence="3" type="ORF">BJX67DRAFT_387741</name>
</gene>
<sequence length="290" mass="30915">MQTYALLGATGATGSSILRHLLHNHPESQELTINILVRSKSKLLIAFPTLETSLPRKIQVNIVQGDSTSPEALDTCLQNASVVFMCVAQNGSPMGTTLVQDTASALIAALRRRRHRHSHPEDGPVTVIQLRSASLNPALAAQVPRAVHALVSFCLHAGYADLQAACALYEDARGEGVLEYVLVDPPTLHDAHGTQATGYRLITTETEKQAICLSYADLGAALCEVAERRGEFAGRAVGVTATGGVRKNWGVLAGYLVSGGWDHLCHLYGRENAIVFASCVALVLVALAYV</sequence>
<evidence type="ECO:0000259" key="2">
    <source>
        <dbReference type="Pfam" id="PF13460"/>
    </source>
</evidence>
<proteinExistence type="inferred from homology"/>
<evidence type="ECO:0000313" key="4">
    <source>
        <dbReference type="Proteomes" id="UP001610432"/>
    </source>
</evidence>
<dbReference type="PANTHER" id="PTHR43355">
    <property type="entry name" value="FLAVIN REDUCTASE (NADPH)"/>
    <property type="match status" value="1"/>
</dbReference>
<dbReference type="InterPro" id="IPR016040">
    <property type="entry name" value="NAD(P)-bd_dom"/>
</dbReference>
<dbReference type="PANTHER" id="PTHR43355:SF2">
    <property type="entry name" value="FLAVIN REDUCTASE (NADPH)"/>
    <property type="match status" value="1"/>
</dbReference>
<dbReference type="Pfam" id="PF13460">
    <property type="entry name" value="NAD_binding_10"/>
    <property type="match status" value="1"/>
</dbReference>
<name>A0ABR4LSK5_9EURO</name>
<dbReference type="SUPFAM" id="SSF51735">
    <property type="entry name" value="NAD(P)-binding Rossmann-fold domains"/>
    <property type="match status" value="1"/>
</dbReference>
<dbReference type="InterPro" id="IPR036291">
    <property type="entry name" value="NAD(P)-bd_dom_sf"/>
</dbReference>
<dbReference type="RefSeq" id="XP_070886474.1">
    <property type="nucleotide sequence ID" value="XM_071034275.1"/>
</dbReference>
<reference evidence="3 4" key="1">
    <citation type="submission" date="2024-07" db="EMBL/GenBank/DDBJ databases">
        <title>Section-level genome sequencing and comparative genomics of Aspergillus sections Usti and Cavernicolus.</title>
        <authorList>
            <consortium name="Lawrence Berkeley National Laboratory"/>
            <person name="Nybo J.L."/>
            <person name="Vesth T.C."/>
            <person name="Theobald S."/>
            <person name="Frisvad J.C."/>
            <person name="Larsen T.O."/>
            <person name="Kjaerboelling I."/>
            <person name="Rothschild-Mancinelli K."/>
            <person name="Lyhne E.K."/>
            <person name="Kogle M.E."/>
            <person name="Barry K."/>
            <person name="Clum A."/>
            <person name="Na H."/>
            <person name="Ledsgaard L."/>
            <person name="Lin J."/>
            <person name="Lipzen A."/>
            <person name="Kuo A."/>
            <person name="Riley R."/>
            <person name="Mondo S."/>
            <person name="Labutti K."/>
            <person name="Haridas S."/>
            <person name="Pangalinan J."/>
            <person name="Salamov A.A."/>
            <person name="Simmons B.A."/>
            <person name="Magnuson J.K."/>
            <person name="Chen J."/>
            <person name="Drula E."/>
            <person name="Henrissat B."/>
            <person name="Wiebenga A."/>
            <person name="Lubbers R.J."/>
            <person name="Gomes A.C."/>
            <person name="Macurrencykelacurrency M.R."/>
            <person name="Stajich J."/>
            <person name="Grigoriev I.V."/>
            <person name="Mortensen U.H."/>
            <person name="De Vries R.P."/>
            <person name="Baker S.E."/>
            <person name="Andersen M.R."/>
        </authorList>
    </citation>
    <scope>NUCLEOTIDE SEQUENCE [LARGE SCALE GENOMIC DNA]</scope>
    <source>
        <strain evidence="3 4">CBS 449.75</strain>
    </source>
</reference>
<organism evidence="3 4">
    <name type="scientific">Aspergillus lucknowensis</name>
    <dbReference type="NCBI Taxonomy" id="176173"/>
    <lineage>
        <taxon>Eukaryota</taxon>
        <taxon>Fungi</taxon>
        <taxon>Dikarya</taxon>
        <taxon>Ascomycota</taxon>
        <taxon>Pezizomycotina</taxon>
        <taxon>Eurotiomycetes</taxon>
        <taxon>Eurotiomycetidae</taxon>
        <taxon>Eurotiales</taxon>
        <taxon>Aspergillaceae</taxon>
        <taxon>Aspergillus</taxon>
        <taxon>Aspergillus subgen. Nidulantes</taxon>
    </lineage>
</organism>
<dbReference type="Proteomes" id="UP001610432">
    <property type="component" value="Unassembled WGS sequence"/>
</dbReference>
<feature type="domain" description="NAD(P)-binding" evidence="2">
    <location>
        <begin position="8"/>
        <end position="227"/>
    </location>
</feature>